<gene>
    <name evidence="2" type="ORF">FTOL_06967</name>
</gene>
<dbReference type="EMBL" id="ONZP01000234">
    <property type="protein sequence ID" value="SPJ78578.1"/>
    <property type="molecule type" value="Genomic_DNA"/>
</dbReference>
<dbReference type="AlphaFoldDB" id="A0AAE8SIK5"/>
<evidence type="ECO:0000256" key="1">
    <source>
        <dbReference type="SAM" id="MobiDB-lite"/>
    </source>
</evidence>
<feature type="compositionally biased region" description="Basic and acidic residues" evidence="1">
    <location>
        <begin position="78"/>
        <end position="107"/>
    </location>
</feature>
<evidence type="ECO:0008006" key="4">
    <source>
        <dbReference type="Google" id="ProtNLM"/>
    </source>
</evidence>
<reference evidence="2" key="1">
    <citation type="submission" date="2018-03" db="EMBL/GenBank/DDBJ databases">
        <authorList>
            <person name="Guldener U."/>
        </authorList>
    </citation>
    <scope>NUCLEOTIDE SEQUENCE</scope>
</reference>
<keyword evidence="3" id="KW-1185">Reference proteome</keyword>
<proteinExistence type="predicted"/>
<protein>
    <recommendedName>
        <fullName evidence="4">Stc1 domain-containing protein</fullName>
    </recommendedName>
</protein>
<evidence type="ECO:0000313" key="3">
    <source>
        <dbReference type="Proteomes" id="UP001187734"/>
    </source>
</evidence>
<dbReference type="Proteomes" id="UP001187734">
    <property type="component" value="Unassembled WGS sequence"/>
</dbReference>
<accession>A0AAE8SIK5</accession>
<comment type="caution">
    <text evidence="2">The sequence shown here is derived from an EMBL/GenBank/DDBJ whole genome shotgun (WGS) entry which is preliminary data.</text>
</comment>
<feature type="region of interest" description="Disordered" evidence="1">
    <location>
        <begin position="78"/>
        <end position="132"/>
    </location>
</feature>
<evidence type="ECO:0000313" key="2">
    <source>
        <dbReference type="EMBL" id="SPJ78578.1"/>
    </source>
</evidence>
<sequence>MCYITIHRTLCEECGEILEYRKAIDQICNGKRKTNRCNIQTPPNLKIKRLDSSNCLVCAARRDSLEAARAAERERRELKEQMAREAEMEAEMVKKEEQEDDEIKKEEEAEEAEMEEQAMKKKFAKEEHTMVREKNGRVEKWIDGVLELKRKPGGKK</sequence>
<name>A0AAE8SIK5_9HYPO</name>
<organism evidence="2 3">
    <name type="scientific">Fusarium torulosum</name>
    <dbReference type="NCBI Taxonomy" id="33205"/>
    <lineage>
        <taxon>Eukaryota</taxon>
        <taxon>Fungi</taxon>
        <taxon>Dikarya</taxon>
        <taxon>Ascomycota</taxon>
        <taxon>Pezizomycotina</taxon>
        <taxon>Sordariomycetes</taxon>
        <taxon>Hypocreomycetidae</taxon>
        <taxon>Hypocreales</taxon>
        <taxon>Nectriaceae</taxon>
        <taxon>Fusarium</taxon>
    </lineage>
</organism>